<reference evidence="2 3" key="1">
    <citation type="submission" date="2018-08" db="EMBL/GenBank/DDBJ databases">
        <title>Microbacterium lemovicicum sp. nov., a bacterium isolated from a natural uranium-rich soil.</title>
        <authorList>
            <person name="ORTET P."/>
        </authorList>
    </citation>
    <scope>NUCLEOTIDE SEQUENCE [LARGE SCALE GENOMIC DNA]</scope>
    <source>
        <strain evidence="2 3">Viu22</strain>
    </source>
</reference>
<dbReference type="Pfam" id="PF13302">
    <property type="entry name" value="Acetyltransf_3"/>
    <property type="match status" value="1"/>
</dbReference>
<evidence type="ECO:0000313" key="2">
    <source>
        <dbReference type="EMBL" id="AZS37640.1"/>
    </source>
</evidence>
<keyword evidence="2" id="KW-0808">Transferase</keyword>
<feature type="domain" description="N-acetyltransferase" evidence="1">
    <location>
        <begin position="20"/>
        <end position="71"/>
    </location>
</feature>
<protein>
    <submittedName>
        <fullName evidence="2">Succinyl-CoA transferase</fullName>
        <ecNumber evidence="2">2.8.3.-</ecNumber>
    </submittedName>
</protein>
<gene>
    <name evidence="2" type="ORF">CVS47_02281</name>
</gene>
<keyword evidence="3" id="KW-1185">Reference proteome</keyword>
<dbReference type="Proteomes" id="UP000276888">
    <property type="component" value="Chromosome"/>
</dbReference>
<dbReference type="EC" id="2.8.3.-" evidence="2"/>
<accession>A0A3Q9IZU9</accession>
<dbReference type="Gene3D" id="3.40.630.30">
    <property type="match status" value="1"/>
</dbReference>
<dbReference type="InterPro" id="IPR016181">
    <property type="entry name" value="Acyl_CoA_acyltransferase"/>
</dbReference>
<evidence type="ECO:0000259" key="1">
    <source>
        <dbReference type="Pfam" id="PF13302"/>
    </source>
</evidence>
<dbReference type="GO" id="GO:0016747">
    <property type="term" value="F:acyltransferase activity, transferring groups other than amino-acyl groups"/>
    <property type="evidence" value="ECO:0007669"/>
    <property type="project" value="InterPro"/>
</dbReference>
<organism evidence="2 3">
    <name type="scientific">Microbacterium lemovicicum</name>
    <dbReference type="NCBI Taxonomy" id="1072463"/>
    <lineage>
        <taxon>Bacteria</taxon>
        <taxon>Bacillati</taxon>
        <taxon>Actinomycetota</taxon>
        <taxon>Actinomycetes</taxon>
        <taxon>Micrococcales</taxon>
        <taxon>Microbacteriaceae</taxon>
        <taxon>Microbacterium</taxon>
    </lineage>
</organism>
<dbReference type="InterPro" id="IPR000182">
    <property type="entry name" value="GNAT_dom"/>
</dbReference>
<dbReference type="KEGG" id="mlv:CVS47_02281"/>
<evidence type="ECO:0000313" key="3">
    <source>
        <dbReference type="Proteomes" id="UP000276888"/>
    </source>
</evidence>
<dbReference type="SUPFAM" id="SSF55729">
    <property type="entry name" value="Acyl-CoA N-acyltransferases (Nat)"/>
    <property type="match status" value="1"/>
</dbReference>
<sequence>MQDLIGDQFGTYGTVASFSWLSSDMRRQGVGTEMRQAILHFAFEGVGATEATTEAFLDNSGSNGVSRSVGYEENGVGWATRRGEPGLMQRWRLTRQDWMRRRRDDIDLHGMAECRESLGLS</sequence>
<name>A0A3Q9IZU9_9MICO</name>
<proteinExistence type="predicted"/>
<dbReference type="AlphaFoldDB" id="A0A3Q9IZU9"/>
<dbReference type="EMBL" id="CP031423">
    <property type="protein sequence ID" value="AZS37640.1"/>
    <property type="molecule type" value="Genomic_DNA"/>
</dbReference>